<dbReference type="Pfam" id="PF01648">
    <property type="entry name" value="ACPS"/>
    <property type="match status" value="1"/>
</dbReference>
<evidence type="ECO:0000256" key="2">
    <source>
        <dbReference type="ARBA" id="ARBA00022679"/>
    </source>
</evidence>
<dbReference type="EMBL" id="JXJQ01000010">
    <property type="protein sequence ID" value="KJY60692.1"/>
    <property type="molecule type" value="Genomic_DNA"/>
</dbReference>
<proteinExistence type="inferred from homology"/>
<dbReference type="InterPro" id="IPR037143">
    <property type="entry name" value="4-PPantetheinyl_Trfase_dom_sf"/>
</dbReference>
<dbReference type="RefSeq" id="WP_046317458.1">
    <property type="nucleotide sequence ID" value="NZ_JBHSZT010000005.1"/>
</dbReference>
<evidence type="ECO:0000256" key="5">
    <source>
        <dbReference type="ARBA" id="ARBA00022842"/>
    </source>
</evidence>
<comment type="similarity">
    <text evidence="8">Belongs to the P-Pant transferase superfamily. AcpS family.</text>
</comment>
<organism evidence="10 11">
    <name type="scientific">Bombilactobacillus mellifer</name>
    <dbReference type="NCBI Taxonomy" id="1218492"/>
    <lineage>
        <taxon>Bacteria</taxon>
        <taxon>Bacillati</taxon>
        <taxon>Bacillota</taxon>
        <taxon>Bacilli</taxon>
        <taxon>Lactobacillales</taxon>
        <taxon>Lactobacillaceae</taxon>
        <taxon>Bombilactobacillus</taxon>
    </lineage>
</organism>
<evidence type="ECO:0000256" key="1">
    <source>
        <dbReference type="ARBA" id="ARBA00022516"/>
    </source>
</evidence>
<dbReference type="HAMAP" id="MF_00101">
    <property type="entry name" value="AcpS"/>
    <property type="match status" value="1"/>
</dbReference>
<dbReference type="OrthoDB" id="517356at2"/>
<keyword evidence="7 8" id="KW-0275">Fatty acid biosynthesis</keyword>
<comment type="subcellular location">
    <subcellularLocation>
        <location evidence="8">Cytoplasm</location>
    </subcellularLocation>
</comment>
<feature type="domain" description="4'-phosphopantetheinyl transferase" evidence="9">
    <location>
        <begin position="4"/>
        <end position="110"/>
    </location>
</feature>
<dbReference type="NCBIfam" id="TIGR00556">
    <property type="entry name" value="pantethn_trn"/>
    <property type="match status" value="1"/>
</dbReference>
<dbReference type="InterPro" id="IPR008278">
    <property type="entry name" value="4-PPantetheinyl_Trfase_dom"/>
</dbReference>
<dbReference type="HOGENOM" id="CLU_089696_1_2_9"/>
<keyword evidence="1 8" id="KW-0444">Lipid biosynthesis</keyword>
<name>A0A0F4LPE3_9LACO</name>
<feature type="binding site" evidence="8">
    <location>
        <position position="58"/>
    </location>
    <ligand>
        <name>Mg(2+)</name>
        <dbReference type="ChEBI" id="CHEBI:18420"/>
    </ligand>
</feature>
<dbReference type="Proteomes" id="UP000033558">
    <property type="component" value="Unassembled WGS sequence"/>
</dbReference>
<dbReference type="EC" id="2.7.8.7" evidence="8"/>
<dbReference type="GO" id="GO:0005737">
    <property type="term" value="C:cytoplasm"/>
    <property type="evidence" value="ECO:0007669"/>
    <property type="project" value="UniProtKB-SubCell"/>
</dbReference>
<evidence type="ECO:0000256" key="3">
    <source>
        <dbReference type="ARBA" id="ARBA00022723"/>
    </source>
</evidence>
<dbReference type="InterPro" id="IPR004568">
    <property type="entry name" value="Ppantetheine-prot_Trfase_dom"/>
</dbReference>
<evidence type="ECO:0000313" key="11">
    <source>
        <dbReference type="Proteomes" id="UP000033558"/>
    </source>
</evidence>
<gene>
    <name evidence="8 10" type="primary">acpS</name>
    <name evidence="10" type="ORF">JG30_13800</name>
</gene>
<keyword evidence="4 8" id="KW-0276">Fatty acid metabolism</keyword>
<feature type="binding site" evidence="8">
    <location>
        <position position="8"/>
    </location>
    <ligand>
        <name>Mg(2+)</name>
        <dbReference type="ChEBI" id="CHEBI:18420"/>
    </ligand>
</feature>
<keyword evidence="8" id="KW-0963">Cytoplasm</keyword>
<dbReference type="GO" id="GO:0006633">
    <property type="term" value="P:fatty acid biosynthetic process"/>
    <property type="evidence" value="ECO:0007669"/>
    <property type="project" value="UniProtKB-UniRule"/>
</dbReference>
<dbReference type="AlphaFoldDB" id="A0A0F4LPE3"/>
<keyword evidence="11" id="KW-1185">Reference proteome</keyword>
<dbReference type="NCBIfam" id="TIGR00516">
    <property type="entry name" value="acpS"/>
    <property type="match status" value="1"/>
</dbReference>
<keyword evidence="2 8" id="KW-0808">Transferase</keyword>
<dbReference type="PATRIC" id="fig|1218492.5.peg.1431"/>
<evidence type="ECO:0000256" key="7">
    <source>
        <dbReference type="ARBA" id="ARBA00023160"/>
    </source>
</evidence>
<accession>A0A0F4LPE3</accession>
<evidence type="ECO:0000259" key="9">
    <source>
        <dbReference type="Pfam" id="PF01648"/>
    </source>
</evidence>
<evidence type="ECO:0000256" key="8">
    <source>
        <dbReference type="HAMAP-Rule" id="MF_00101"/>
    </source>
</evidence>
<dbReference type="Gene3D" id="3.90.470.20">
    <property type="entry name" value="4'-phosphopantetheinyl transferase domain"/>
    <property type="match status" value="1"/>
</dbReference>
<comment type="cofactor">
    <cofactor evidence="8">
        <name>Mg(2+)</name>
        <dbReference type="ChEBI" id="CHEBI:18420"/>
    </cofactor>
</comment>
<sequence>MIYGIGIDLAEISRIERAAQKNPRFVDKVLTPAEKTVWQQYSGARQQEYLAGRFSAKEAFSKAWGTGIGKLSFQDLSILDTAQGRPQVVQQIFPGQVFISISHTQQYVVTQVLLETNGKE</sequence>
<keyword evidence="3 8" id="KW-0479">Metal-binding</keyword>
<keyword evidence="6 8" id="KW-0443">Lipid metabolism</keyword>
<comment type="caution">
    <text evidence="10">The sequence shown here is derived from an EMBL/GenBank/DDBJ whole genome shotgun (WGS) entry which is preliminary data.</text>
</comment>
<comment type="catalytic activity">
    <reaction evidence="8">
        <text>apo-[ACP] + CoA = holo-[ACP] + adenosine 3',5'-bisphosphate + H(+)</text>
        <dbReference type="Rhea" id="RHEA:12068"/>
        <dbReference type="Rhea" id="RHEA-COMP:9685"/>
        <dbReference type="Rhea" id="RHEA-COMP:9690"/>
        <dbReference type="ChEBI" id="CHEBI:15378"/>
        <dbReference type="ChEBI" id="CHEBI:29999"/>
        <dbReference type="ChEBI" id="CHEBI:57287"/>
        <dbReference type="ChEBI" id="CHEBI:58343"/>
        <dbReference type="ChEBI" id="CHEBI:64479"/>
        <dbReference type="EC" id="2.7.8.7"/>
    </reaction>
</comment>
<keyword evidence="5 8" id="KW-0460">Magnesium</keyword>
<protein>
    <recommendedName>
        <fullName evidence="8">Holo-[acyl-carrier-protein] synthase</fullName>
        <shortName evidence="8">Holo-ACP synthase</shortName>
        <ecNumber evidence="8">2.7.8.7</ecNumber>
    </recommendedName>
    <alternativeName>
        <fullName evidence="8">4'-phosphopantetheinyl transferase AcpS</fullName>
    </alternativeName>
</protein>
<comment type="function">
    <text evidence="8">Transfers the 4'-phosphopantetheine moiety from coenzyme A to a Ser of acyl-carrier-protein.</text>
</comment>
<dbReference type="SUPFAM" id="SSF56214">
    <property type="entry name" value="4'-phosphopantetheinyl transferase"/>
    <property type="match status" value="1"/>
</dbReference>
<evidence type="ECO:0000313" key="10">
    <source>
        <dbReference type="EMBL" id="KJY60692.1"/>
    </source>
</evidence>
<reference evidence="10 11" key="1">
    <citation type="submission" date="2015-01" db="EMBL/GenBank/DDBJ databases">
        <title>Comparative genomics of the lactic acid bacteria isolated from the honey bee gut.</title>
        <authorList>
            <person name="Ellegaard K.M."/>
            <person name="Tamarit D."/>
            <person name="Javelind E."/>
            <person name="Olofsson T."/>
            <person name="Andersson S.G."/>
            <person name="Vasquez A."/>
        </authorList>
    </citation>
    <scope>NUCLEOTIDE SEQUENCE [LARGE SCALE GENOMIC DNA]</scope>
    <source>
        <strain evidence="10 11">Bin4</strain>
    </source>
</reference>
<dbReference type="GO" id="GO:0000287">
    <property type="term" value="F:magnesium ion binding"/>
    <property type="evidence" value="ECO:0007669"/>
    <property type="project" value="UniProtKB-UniRule"/>
</dbReference>
<dbReference type="GO" id="GO:0008897">
    <property type="term" value="F:holo-[acyl-carrier-protein] synthase activity"/>
    <property type="evidence" value="ECO:0007669"/>
    <property type="project" value="UniProtKB-UniRule"/>
</dbReference>
<evidence type="ECO:0000256" key="4">
    <source>
        <dbReference type="ARBA" id="ARBA00022832"/>
    </source>
</evidence>
<dbReference type="InterPro" id="IPR002582">
    <property type="entry name" value="ACPS"/>
</dbReference>
<evidence type="ECO:0000256" key="6">
    <source>
        <dbReference type="ARBA" id="ARBA00023098"/>
    </source>
</evidence>
<dbReference type="STRING" id="1218492.JG30_13800"/>